<evidence type="ECO:0000313" key="5">
    <source>
        <dbReference type="EMBL" id="EGK06059.1"/>
    </source>
</evidence>
<dbReference type="RefSeq" id="WP_006843693.1">
    <property type="nucleotide sequence ID" value="NZ_AQWJ01000009.1"/>
</dbReference>
<evidence type="ECO:0000256" key="2">
    <source>
        <dbReference type="ARBA" id="ARBA00023125"/>
    </source>
</evidence>
<feature type="domain" description="HTH marR-type" evidence="4">
    <location>
        <begin position="1"/>
        <end position="135"/>
    </location>
</feature>
<dbReference type="Gene3D" id="1.10.10.10">
    <property type="entry name" value="Winged helix-like DNA-binding domain superfamily/Winged helix DNA-binding domain"/>
    <property type="match status" value="1"/>
</dbReference>
<dbReference type="PANTHER" id="PTHR42756:SF1">
    <property type="entry name" value="TRANSCRIPTIONAL REPRESSOR OF EMRAB OPERON"/>
    <property type="match status" value="1"/>
</dbReference>
<accession>F8X1S5</accession>
<dbReference type="GeneID" id="78082951"/>
<dbReference type="InterPro" id="IPR036390">
    <property type="entry name" value="WH_DNA-bd_sf"/>
</dbReference>
<dbReference type="eggNOG" id="COG1846">
    <property type="taxonomic scope" value="Bacteria"/>
</dbReference>
<evidence type="ECO:0000259" key="4">
    <source>
        <dbReference type="PROSITE" id="PS50995"/>
    </source>
</evidence>
<dbReference type="Pfam" id="PF12802">
    <property type="entry name" value="MarR_2"/>
    <property type="match status" value="1"/>
</dbReference>
<sequence>MEKSFEEIYTDFQCAMIAWFNKFYMVDGITATQYYIMDILRMSGEALTTTEIAQKMHVSKAAISRQVKKLLEVGLLEQKRVDEDRRNVKHIITSQGAKFMSNADNYRHSMIDIIKSALTEDELNNFSFLCEKIVTKTKTTA</sequence>
<comment type="caution">
    <text evidence="5">The sequence shown here is derived from an EMBL/GenBank/DDBJ whole genome shotgun (WGS) entry which is preliminary data.</text>
</comment>
<dbReference type="Proteomes" id="UP000006420">
    <property type="component" value="Unassembled WGS sequence"/>
</dbReference>
<organism evidence="5 6">
    <name type="scientific">Dysgonomonas mossii DSM 22836</name>
    <dbReference type="NCBI Taxonomy" id="742767"/>
    <lineage>
        <taxon>Bacteria</taxon>
        <taxon>Pseudomonadati</taxon>
        <taxon>Bacteroidota</taxon>
        <taxon>Bacteroidia</taxon>
        <taxon>Bacteroidales</taxon>
        <taxon>Dysgonomonadaceae</taxon>
        <taxon>Dysgonomonas</taxon>
    </lineage>
</organism>
<keyword evidence="2" id="KW-0238">DNA-binding</keyword>
<dbReference type="HOGENOM" id="CLU_083287_31_1_10"/>
<dbReference type="PROSITE" id="PS50995">
    <property type="entry name" value="HTH_MARR_2"/>
    <property type="match status" value="1"/>
</dbReference>
<dbReference type="CDD" id="cd00090">
    <property type="entry name" value="HTH_ARSR"/>
    <property type="match status" value="1"/>
</dbReference>
<dbReference type="AlphaFoldDB" id="F8X1S5"/>
<evidence type="ECO:0000313" key="6">
    <source>
        <dbReference type="Proteomes" id="UP000006420"/>
    </source>
</evidence>
<evidence type="ECO:0000256" key="3">
    <source>
        <dbReference type="ARBA" id="ARBA00023163"/>
    </source>
</evidence>
<keyword evidence="1" id="KW-0805">Transcription regulation</keyword>
<dbReference type="InterPro" id="IPR036388">
    <property type="entry name" value="WH-like_DNA-bd_sf"/>
</dbReference>
<dbReference type="SUPFAM" id="SSF46785">
    <property type="entry name" value="Winged helix' DNA-binding domain"/>
    <property type="match status" value="1"/>
</dbReference>
<keyword evidence="6" id="KW-1185">Reference proteome</keyword>
<name>F8X1S5_9BACT</name>
<dbReference type="SMART" id="SM00347">
    <property type="entry name" value="HTH_MARR"/>
    <property type="match status" value="1"/>
</dbReference>
<dbReference type="STRING" id="742767.HMPREF9456_02323"/>
<dbReference type="PANTHER" id="PTHR42756">
    <property type="entry name" value="TRANSCRIPTIONAL REGULATOR, MARR"/>
    <property type="match status" value="1"/>
</dbReference>
<dbReference type="GO" id="GO:0003677">
    <property type="term" value="F:DNA binding"/>
    <property type="evidence" value="ECO:0007669"/>
    <property type="project" value="UniProtKB-KW"/>
</dbReference>
<reference evidence="5 6" key="1">
    <citation type="submission" date="2011-04" db="EMBL/GenBank/DDBJ databases">
        <title>The Genome Sequence of Dysgonomonas mossii DSM 22836.</title>
        <authorList>
            <consortium name="The Broad Institute Genome Sequencing Platform"/>
            <person name="Earl A."/>
            <person name="Ward D."/>
            <person name="Feldgarden M."/>
            <person name="Gevers D."/>
            <person name="Pudlo N."/>
            <person name="Martens E."/>
            <person name="Allen-Vercoe E."/>
            <person name="Young S.K."/>
            <person name="Zeng Q."/>
            <person name="Gargeya S."/>
            <person name="Fitzgerald M."/>
            <person name="Haas B."/>
            <person name="Abouelleil A."/>
            <person name="Alvarado L."/>
            <person name="Arachchi H.M."/>
            <person name="Berlin A."/>
            <person name="Brown A."/>
            <person name="Chapman S.B."/>
            <person name="Chen Z."/>
            <person name="Dunbar C."/>
            <person name="Freedman E."/>
            <person name="Gearin G."/>
            <person name="Gellesch M."/>
            <person name="Goldberg J."/>
            <person name="Griggs A."/>
            <person name="Gujja S."/>
            <person name="Heiman D."/>
            <person name="Howarth C."/>
            <person name="Larson L."/>
            <person name="Lui A."/>
            <person name="MacDonald P.J.P."/>
            <person name="Mehta T."/>
            <person name="Montmayeur A."/>
            <person name="Murphy C."/>
            <person name="Neiman D."/>
            <person name="Pearson M."/>
            <person name="Priest M."/>
            <person name="Roberts A."/>
            <person name="Saif S."/>
            <person name="Shea T."/>
            <person name="Shenoy N."/>
            <person name="Sisk P."/>
            <person name="Stolte C."/>
            <person name="Sykes S."/>
            <person name="Yandava C."/>
            <person name="Wortman J."/>
            <person name="Nusbaum C."/>
            <person name="Birren B."/>
        </authorList>
    </citation>
    <scope>NUCLEOTIDE SEQUENCE [LARGE SCALE GENOMIC DNA]</scope>
    <source>
        <strain evidence="5 6">DSM 22836</strain>
    </source>
</reference>
<dbReference type="EMBL" id="ADLW01000010">
    <property type="protein sequence ID" value="EGK06059.1"/>
    <property type="molecule type" value="Genomic_DNA"/>
</dbReference>
<proteinExistence type="predicted"/>
<dbReference type="OrthoDB" id="1256198at2"/>
<keyword evidence="3" id="KW-0804">Transcription</keyword>
<gene>
    <name evidence="5" type="ORF">HMPREF9456_02323</name>
</gene>
<dbReference type="InterPro" id="IPR023187">
    <property type="entry name" value="Tscrpt_reg_MarR-type_CS"/>
</dbReference>
<protein>
    <recommendedName>
        <fullName evidence="4">HTH marR-type domain-containing protein</fullName>
    </recommendedName>
</protein>
<dbReference type="InterPro" id="IPR011991">
    <property type="entry name" value="ArsR-like_HTH"/>
</dbReference>
<dbReference type="PRINTS" id="PR00598">
    <property type="entry name" value="HTHMARR"/>
</dbReference>
<dbReference type="PROSITE" id="PS01117">
    <property type="entry name" value="HTH_MARR_1"/>
    <property type="match status" value="1"/>
</dbReference>
<evidence type="ECO:0000256" key="1">
    <source>
        <dbReference type="ARBA" id="ARBA00023015"/>
    </source>
</evidence>
<dbReference type="GO" id="GO:0003700">
    <property type="term" value="F:DNA-binding transcription factor activity"/>
    <property type="evidence" value="ECO:0007669"/>
    <property type="project" value="InterPro"/>
</dbReference>
<dbReference type="InterPro" id="IPR000835">
    <property type="entry name" value="HTH_MarR-typ"/>
</dbReference>